<reference evidence="2 3" key="1">
    <citation type="submission" date="2024-10" db="EMBL/GenBank/DDBJ databases">
        <title>Updated reference genomes for cyclostephanoid diatoms.</title>
        <authorList>
            <person name="Roberts W.R."/>
            <person name="Alverson A.J."/>
        </authorList>
    </citation>
    <scope>NUCLEOTIDE SEQUENCE [LARGE SCALE GENOMIC DNA]</scope>
    <source>
        <strain evidence="2 3">AJA276-08</strain>
    </source>
</reference>
<dbReference type="InterPro" id="IPR002035">
    <property type="entry name" value="VWF_A"/>
</dbReference>
<dbReference type="PROSITE" id="PS50234">
    <property type="entry name" value="VWFA"/>
    <property type="match status" value="1"/>
</dbReference>
<gene>
    <name evidence="2" type="ORF">ACHAW5_009266</name>
</gene>
<dbReference type="EMBL" id="JALLAZ020001636">
    <property type="protein sequence ID" value="KAL3770171.1"/>
    <property type="molecule type" value="Genomic_DNA"/>
</dbReference>
<keyword evidence="3" id="KW-1185">Reference proteome</keyword>
<dbReference type="SUPFAM" id="SSF53300">
    <property type="entry name" value="vWA-like"/>
    <property type="match status" value="1"/>
</dbReference>
<feature type="domain" description="VWFA" evidence="1">
    <location>
        <begin position="110"/>
        <end position="321"/>
    </location>
</feature>
<evidence type="ECO:0000313" key="3">
    <source>
        <dbReference type="Proteomes" id="UP001530315"/>
    </source>
</evidence>
<sequence>MVANNGYTGKNTSLITILSSEHDRLRREQRDIDKRDLQRALKYGTVTRVWGARWMVEHDGITFITDEDMRREVTAYPSPLPEAAVDFKTMEANDKVKHLLEQKPELSTSHTVIVIDNSGSMLSKKNDVHLYRDSQHAAFSMTALEFIAEQLFSNTAVNSDLVSLVKFGEQPGIEFSREPISWSVYNKILWHRDTQTFKSREHAPLMDELTGGSNYLPALEKVHQLLNLVYHDQLALLSTDHMKLHVSAQESYESMNDAITAIASRFRDSLTVSMVGLGNVNDQFEPLKAMADASIASGAKGSFEHCDRTAISISFSILSMVKSTMETRVILQEGGRRGFTERSDLTSEKKSFPKCKWLYFKILDHFVYSPRLKRLEHVPTLPLAAVHSNPKEALERKYVPPQYLTVNCNYIGMGAEHVAFHFIFLI</sequence>
<accession>A0ABD3N565</accession>
<proteinExistence type="predicted"/>
<name>A0ABD3N565_9STRA</name>
<organism evidence="2 3">
    <name type="scientific">Stephanodiscus triporus</name>
    <dbReference type="NCBI Taxonomy" id="2934178"/>
    <lineage>
        <taxon>Eukaryota</taxon>
        <taxon>Sar</taxon>
        <taxon>Stramenopiles</taxon>
        <taxon>Ochrophyta</taxon>
        <taxon>Bacillariophyta</taxon>
        <taxon>Coscinodiscophyceae</taxon>
        <taxon>Thalassiosirophycidae</taxon>
        <taxon>Stephanodiscales</taxon>
        <taxon>Stephanodiscaceae</taxon>
        <taxon>Stephanodiscus</taxon>
    </lineage>
</organism>
<dbReference type="Gene3D" id="3.40.50.410">
    <property type="entry name" value="von Willebrand factor, type A domain"/>
    <property type="match status" value="1"/>
</dbReference>
<dbReference type="AlphaFoldDB" id="A0ABD3N565"/>
<dbReference type="Proteomes" id="UP001530315">
    <property type="component" value="Unassembled WGS sequence"/>
</dbReference>
<evidence type="ECO:0000313" key="2">
    <source>
        <dbReference type="EMBL" id="KAL3770171.1"/>
    </source>
</evidence>
<dbReference type="InterPro" id="IPR036465">
    <property type="entry name" value="vWFA_dom_sf"/>
</dbReference>
<evidence type="ECO:0000259" key="1">
    <source>
        <dbReference type="PROSITE" id="PS50234"/>
    </source>
</evidence>
<protein>
    <recommendedName>
        <fullName evidence="1">VWFA domain-containing protein</fullName>
    </recommendedName>
</protein>
<comment type="caution">
    <text evidence="2">The sequence shown here is derived from an EMBL/GenBank/DDBJ whole genome shotgun (WGS) entry which is preliminary data.</text>
</comment>